<evidence type="ECO:0000313" key="2">
    <source>
        <dbReference type="EMBL" id="VDO02325.1"/>
    </source>
</evidence>
<gene>
    <name evidence="2" type="ORF">HNAJ_LOCUS6465</name>
</gene>
<reference evidence="4" key="1">
    <citation type="submission" date="2017-02" db="UniProtKB">
        <authorList>
            <consortium name="WormBaseParasite"/>
        </authorList>
    </citation>
    <scope>IDENTIFICATION</scope>
</reference>
<accession>A0A0R3THC8</accession>
<feature type="region of interest" description="Disordered" evidence="1">
    <location>
        <begin position="40"/>
        <end position="60"/>
    </location>
</feature>
<proteinExistence type="predicted"/>
<sequence>MVSGVCIYLCLCVCRQKGFDLSSLSSSSLLPTYPPPSHLPSTLLPSPPPPPRCFHHPISPHLTPPCPPSLPLKRNGPGRLDALTPISYSLGVCE</sequence>
<protein>
    <submittedName>
        <fullName evidence="4">Ovule protein</fullName>
    </submittedName>
</protein>
<evidence type="ECO:0000313" key="3">
    <source>
        <dbReference type="Proteomes" id="UP000278807"/>
    </source>
</evidence>
<evidence type="ECO:0000313" key="4">
    <source>
        <dbReference type="WBParaSite" id="HNAJ_0000646901-mRNA-1"/>
    </source>
</evidence>
<dbReference type="EMBL" id="UZAE01007137">
    <property type="protein sequence ID" value="VDO02325.1"/>
    <property type="molecule type" value="Genomic_DNA"/>
</dbReference>
<evidence type="ECO:0000256" key="1">
    <source>
        <dbReference type="SAM" id="MobiDB-lite"/>
    </source>
</evidence>
<dbReference type="AlphaFoldDB" id="A0A0R3THC8"/>
<dbReference type="WBParaSite" id="HNAJ_0000646901-mRNA-1">
    <property type="protein sequence ID" value="HNAJ_0000646901-mRNA-1"/>
    <property type="gene ID" value="HNAJ_0000646901"/>
</dbReference>
<name>A0A0R3THC8_RODNA</name>
<dbReference type="Proteomes" id="UP000278807">
    <property type="component" value="Unassembled WGS sequence"/>
</dbReference>
<reference evidence="2 3" key="2">
    <citation type="submission" date="2018-11" db="EMBL/GenBank/DDBJ databases">
        <authorList>
            <consortium name="Pathogen Informatics"/>
        </authorList>
    </citation>
    <scope>NUCLEOTIDE SEQUENCE [LARGE SCALE GENOMIC DNA]</scope>
</reference>
<organism evidence="4">
    <name type="scientific">Rodentolepis nana</name>
    <name type="common">Dwarf tapeworm</name>
    <name type="synonym">Hymenolepis nana</name>
    <dbReference type="NCBI Taxonomy" id="102285"/>
    <lineage>
        <taxon>Eukaryota</taxon>
        <taxon>Metazoa</taxon>
        <taxon>Spiralia</taxon>
        <taxon>Lophotrochozoa</taxon>
        <taxon>Platyhelminthes</taxon>
        <taxon>Cestoda</taxon>
        <taxon>Eucestoda</taxon>
        <taxon>Cyclophyllidea</taxon>
        <taxon>Hymenolepididae</taxon>
        <taxon>Rodentolepis</taxon>
    </lineage>
</organism>
<keyword evidence="3" id="KW-1185">Reference proteome</keyword>